<accession>A0A0R3WVX8</accession>
<dbReference type="Gene3D" id="1.25.40.20">
    <property type="entry name" value="Ankyrin repeat-containing domain"/>
    <property type="match status" value="1"/>
</dbReference>
<dbReference type="GO" id="GO:0043197">
    <property type="term" value="C:dendritic spine"/>
    <property type="evidence" value="ECO:0007669"/>
    <property type="project" value="TreeGrafter"/>
</dbReference>
<dbReference type="OrthoDB" id="6279202at2759"/>
<gene>
    <name evidence="1" type="ORF">TTAC_LOCUS4903</name>
</gene>
<reference evidence="3" key="1">
    <citation type="submission" date="2017-02" db="UniProtKB">
        <authorList>
            <consortium name="WormBaseParasite"/>
        </authorList>
    </citation>
    <scope>IDENTIFICATION</scope>
</reference>
<dbReference type="GO" id="GO:0035255">
    <property type="term" value="F:ionotropic glutamate receptor binding"/>
    <property type="evidence" value="ECO:0007669"/>
    <property type="project" value="TreeGrafter"/>
</dbReference>
<organism evidence="3">
    <name type="scientific">Hydatigena taeniaeformis</name>
    <name type="common">Feline tapeworm</name>
    <name type="synonym">Taenia taeniaeformis</name>
    <dbReference type="NCBI Taxonomy" id="6205"/>
    <lineage>
        <taxon>Eukaryota</taxon>
        <taxon>Metazoa</taxon>
        <taxon>Spiralia</taxon>
        <taxon>Lophotrochozoa</taxon>
        <taxon>Platyhelminthes</taxon>
        <taxon>Cestoda</taxon>
        <taxon>Eucestoda</taxon>
        <taxon>Cyclophyllidea</taxon>
        <taxon>Taeniidae</taxon>
        <taxon>Hydatigera</taxon>
    </lineage>
</organism>
<name>A0A0R3WVX8_HYDTA</name>
<protein>
    <submittedName>
        <fullName evidence="3">ANK_REP_REGION domain-containing protein</fullName>
    </submittedName>
</protein>
<evidence type="ECO:0000313" key="3">
    <source>
        <dbReference type="WBParaSite" id="TTAC_0000491801-mRNA-1"/>
    </source>
</evidence>
<dbReference type="InterPro" id="IPR036770">
    <property type="entry name" value="Ankyrin_rpt-contain_sf"/>
</dbReference>
<reference evidence="1 2" key="2">
    <citation type="submission" date="2018-11" db="EMBL/GenBank/DDBJ databases">
        <authorList>
            <consortium name="Pathogen Informatics"/>
        </authorList>
    </citation>
    <scope>NUCLEOTIDE SEQUENCE [LARGE SCALE GENOMIC DNA]</scope>
</reference>
<dbReference type="GO" id="GO:0030160">
    <property type="term" value="F:synaptic receptor adaptor activity"/>
    <property type="evidence" value="ECO:0007669"/>
    <property type="project" value="TreeGrafter"/>
</dbReference>
<dbReference type="GO" id="GO:0014069">
    <property type="term" value="C:postsynaptic density"/>
    <property type="evidence" value="ECO:0007669"/>
    <property type="project" value="TreeGrafter"/>
</dbReference>
<dbReference type="Proteomes" id="UP000274429">
    <property type="component" value="Unassembled WGS sequence"/>
</dbReference>
<evidence type="ECO:0000313" key="1">
    <source>
        <dbReference type="EMBL" id="VDM25854.1"/>
    </source>
</evidence>
<dbReference type="AlphaFoldDB" id="A0A0R3WVX8"/>
<dbReference type="WBParaSite" id="TTAC_0000491801-mRNA-1">
    <property type="protein sequence ID" value="TTAC_0000491801-mRNA-1"/>
    <property type="gene ID" value="TTAC_0000491801"/>
</dbReference>
<dbReference type="PANTHER" id="PTHR24135">
    <property type="entry name" value="SH3 AND MULTIPLE ANKYRIN REPEAT DOMAINS PROTEIN"/>
    <property type="match status" value="1"/>
</dbReference>
<dbReference type="EMBL" id="UYWX01005637">
    <property type="protein sequence ID" value="VDM25854.1"/>
    <property type="molecule type" value="Genomic_DNA"/>
</dbReference>
<sequence>MIIALVNGGAHIDFRARDSHTALHRAAICGNYEAIQICANGESTDSDLQTVCMHPTSAHTNSRLLRVGAIGIATHSLPPG</sequence>
<dbReference type="SUPFAM" id="SSF48403">
    <property type="entry name" value="Ankyrin repeat"/>
    <property type="match status" value="1"/>
</dbReference>
<evidence type="ECO:0000313" key="2">
    <source>
        <dbReference type="Proteomes" id="UP000274429"/>
    </source>
</evidence>
<dbReference type="InterPro" id="IPR051569">
    <property type="entry name" value="SHANK"/>
</dbReference>
<dbReference type="GO" id="GO:0045211">
    <property type="term" value="C:postsynaptic membrane"/>
    <property type="evidence" value="ECO:0007669"/>
    <property type="project" value="TreeGrafter"/>
</dbReference>
<keyword evidence="2" id="KW-1185">Reference proteome</keyword>
<dbReference type="PANTHER" id="PTHR24135:SF28">
    <property type="entry name" value="LD13733P"/>
    <property type="match status" value="1"/>
</dbReference>
<proteinExistence type="predicted"/>